<dbReference type="Pfam" id="PF00378">
    <property type="entry name" value="ECH_1"/>
    <property type="match status" value="1"/>
</dbReference>
<accession>A0A6P5FAB3</accession>
<gene>
    <name evidence="2" type="primary">LOC109713296</name>
</gene>
<evidence type="ECO:0000313" key="2">
    <source>
        <dbReference type="RefSeq" id="XP_020092889.1"/>
    </source>
</evidence>
<dbReference type="PANTHER" id="PTHR43459">
    <property type="entry name" value="ENOYL-COA HYDRATASE"/>
    <property type="match status" value="1"/>
</dbReference>
<dbReference type="PANTHER" id="PTHR43459:SF1">
    <property type="entry name" value="EG:BACN32G11.4 PROTEIN"/>
    <property type="match status" value="1"/>
</dbReference>
<dbReference type="GeneID" id="109713296"/>
<name>A0A6P5FAB3_ANACO</name>
<protein>
    <submittedName>
        <fullName evidence="2">Enoyl-CoA delta isomerase 2, peroxisomal-like</fullName>
    </submittedName>
</protein>
<keyword evidence="1" id="KW-1185">Reference proteome</keyword>
<evidence type="ECO:0000313" key="1">
    <source>
        <dbReference type="Proteomes" id="UP000515123"/>
    </source>
</evidence>
<dbReference type="AlphaFoldDB" id="A0A6P5FAB3"/>
<dbReference type="Proteomes" id="UP000515123">
    <property type="component" value="Linkage group 7"/>
</dbReference>
<proteinExistence type="predicted"/>
<dbReference type="CDD" id="cd06558">
    <property type="entry name" value="crotonase-like"/>
    <property type="match status" value="1"/>
</dbReference>
<dbReference type="OrthoDB" id="705621at2759"/>
<dbReference type="SUPFAM" id="SSF52096">
    <property type="entry name" value="ClpP/crotonase"/>
    <property type="match status" value="1"/>
</dbReference>
<organism evidence="1 2">
    <name type="scientific">Ananas comosus</name>
    <name type="common">Pineapple</name>
    <name type="synonym">Ananas ananas</name>
    <dbReference type="NCBI Taxonomy" id="4615"/>
    <lineage>
        <taxon>Eukaryota</taxon>
        <taxon>Viridiplantae</taxon>
        <taxon>Streptophyta</taxon>
        <taxon>Embryophyta</taxon>
        <taxon>Tracheophyta</taxon>
        <taxon>Spermatophyta</taxon>
        <taxon>Magnoliopsida</taxon>
        <taxon>Liliopsida</taxon>
        <taxon>Poales</taxon>
        <taxon>Bromeliaceae</taxon>
        <taxon>Bromelioideae</taxon>
        <taxon>Ananas</taxon>
    </lineage>
</organism>
<reference evidence="1" key="1">
    <citation type="journal article" date="2015" name="Nat. Genet.">
        <title>The pineapple genome and the evolution of CAM photosynthesis.</title>
        <authorList>
            <person name="Ming R."/>
            <person name="VanBuren R."/>
            <person name="Wai C.M."/>
            <person name="Tang H."/>
            <person name="Schatz M.C."/>
            <person name="Bowers J.E."/>
            <person name="Lyons E."/>
            <person name="Wang M.L."/>
            <person name="Chen J."/>
            <person name="Biggers E."/>
            <person name="Zhang J."/>
            <person name="Huang L."/>
            <person name="Zhang L."/>
            <person name="Miao W."/>
            <person name="Zhang J."/>
            <person name="Ye Z."/>
            <person name="Miao C."/>
            <person name="Lin Z."/>
            <person name="Wang H."/>
            <person name="Zhou H."/>
            <person name="Yim W.C."/>
            <person name="Priest H.D."/>
            <person name="Zheng C."/>
            <person name="Woodhouse M."/>
            <person name="Edger P.P."/>
            <person name="Guyot R."/>
            <person name="Guo H.B."/>
            <person name="Guo H."/>
            <person name="Zheng G."/>
            <person name="Singh R."/>
            <person name="Sharma A."/>
            <person name="Min X."/>
            <person name="Zheng Y."/>
            <person name="Lee H."/>
            <person name="Gurtowski J."/>
            <person name="Sedlazeck F.J."/>
            <person name="Harkess A."/>
            <person name="McKain M.R."/>
            <person name="Liao Z."/>
            <person name="Fang J."/>
            <person name="Liu J."/>
            <person name="Zhang X."/>
            <person name="Zhang Q."/>
            <person name="Hu W."/>
            <person name="Qin Y."/>
            <person name="Wang K."/>
            <person name="Chen L.Y."/>
            <person name="Shirley N."/>
            <person name="Lin Y.R."/>
            <person name="Liu L.Y."/>
            <person name="Hernandez A.G."/>
            <person name="Wright C.L."/>
            <person name="Bulone V."/>
            <person name="Tuskan G.A."/>
            <person name="Heath K."/>
            <person name="Zee F."/>
            <person name="Moore P.H."/>
            <person name="Sunkar R."/>
            <person name="Leebens-Mack J.H."/>
            <person name="Mockler T."/>
            <person name="Bennetzen J.L."/>
            <person name="Freeling M."/>
            <person name="Sankoff D."/>
            <person name="Paterson A.H."/>
            <person name="Zhu X."/>
            <person name="Yang X."/>
            <person name="Smith J.A."/>
            <person name="Cushman J.C."/>
            <person name="Paull R.E."/>
            <person name="Yu Q."/>
        </authorList>
    </citation>
    <scope>NUCLEOTIDE SEQUENCE [LARGE SCALE GENOMIC DNA]</scope>
    <source>
        <strain evidence="1">cv. F153</strain>
    </source>
</reference>
<dbReference type="InterPro" id="IPR029045">
    <property type="entry name" value="ClpP/crotonase-like_dom_sf"/>
</dbReference>
<sequence>MGSDDSVSYDTIVKGGHKFAVLTLKPADSRHLFTKELIGEYSKRLQQAVGDNVQGLITTHQGNWFSGGFDYHSAPPVEDFRKLIAEFIQLPFPTVAYIRGRAYGAGFTLALLHDYLVLSNNSPLSLRQDELANGHELPPYAVALVRDKFQLLASLELLVSSAYVTAPKFAPITEYVNPYVGWTVDEVVNKLLQPLVGLVGRNYGSVRKILLPQVCQLVKPKPAGSRL</sequence>
<reference evidence="2" key="2">
    <citation type="submission" date="2025-08" db="UniProtKB">
        <authorList>
            <consortium name="RefSeq"/>
        </authorList>
    </citation>
    <scope>IDENTIFICATION</scope>
    <source>
        <tissue evidence="2">Leaf</tissue>
    </source>
</reference>
<dbReference type="RefSeq" id="XP_020092889.1">
    <property type="nucleotide sequence ID" value="XM_020237300.1"/>
</dbReference>
<dbReference type="Gene3D" id="3.90.226.10">
    <property type="entry name" value="2-enoyl-CoA Hydratase, Chain A, domain 1"/>
    <property type="match status" value="1"/>
</dbReference>
<dbReference type="InterPro" id="IPR001753">
    <property type="entry name" value="Enoyl-CoA_hydra/iso"/>
</dbReference>